<evidence type="ECO:0000313" key="2">
    <source>
        <dbReference type="Proteomes" id="UP000316759"/>
    </source>
</evidence>
<dbReference type="AlphaFoldDB" id="A0A504YFH8"/>
<comment type="caution">
    <text evidence="1">The sequence shown here is derived from an EMBL/GenBank/DDBJ whole genome shotgun (WGS) entry which is preliminary data.</text>
</comment>
<name>A0A504YFH8_FASGI</name>
<protein>
    <submittedName>
        <fullName evidence="1">Uncharacterized protein</fullName>
    </submittedName>
</protein>
<reference evidence="1 2" key="1">
    <citation type="submission" date="2019-04" db="EMBL/GenBank/DDBJ databases">
        <title>Annotation for the trematode Fasciola gigantica.</title>
        <authorList>
            <person name="Choi Y.-J."/>
        </authorList>
    </citation>
    <scope>NUCLEOTIDE SEQUENCE [LARGE SCALE GENOMIC DNA]</scope>
    <source>
        <strain evidence="1">Uganda_cow_1</strain>
    </source>
</reference>
<dbReference type="EMBL" id="SUNJ01010878">
    <property type="protein sequence ID" value="TPP59311.1"/>
    <property type="molecule type" value="Genomic_DNA"/>
</dbReference>
<accession>A0A504YFH8</accession>
<keyword evidence="2" id="KW-1185">Reference proteome</keyword>
<proteinExistence type="predicted"/>
<dbReference type="Proteomes" id="UP000316759">
    <property type="component" value="Unassembled WGS sequence"/>
</dbReference>
<evidence type="ECO:0000313" key="1">
    <source>
        <dbReference type="EMBL" id="TPP59311.1"/>
    </source>
</evidence>
<sequence>MFEWEFEEKHRADSAHSVEDEGVPIIVTNSVTPVLIHYHLQPPSGLDGLSLPVKRMSHIMKDAGRAGVRAYGDNLCSPSTTGRLERVIRRFSGNSWPTTRSDHACKLEYRCRSVLFQHKDEQVLHGTIRRFIAVVEDKAQSESDWVRYARPNW</sequence>
<organism evidence="1 2">
    <name type="scientific">Fasciola gigantica</name>
    <name type="common">Giant liver fluke</name>
    <dbReference type="NCBI Taxonomy" id="46835"/>
    <lineage>
        <taxon>Eukaryota</taxon>
        <taxon>Metazoa</taxon>
        <taxon>Spiralia</taxon>
        <taxon>Lophotrochozoa</taxon>
        <taxon>Platyhelminthes</taxon>
        <taxon>Trematoda</taxon>
        <taxon>Digenea</taxon>
        <taxon>Plagiorchiida</taxon>
        <taxon>Echinostomata</taxon>
        <taxon>Echinostomatoidea</taxon>
        <taxon>Fasciolidae</taxon>
        <taxon>Fasciola</taxon>
    </lineage>
</organism>
<gene>
    <name evidence="1" type="ORF">FGIG_10671</name>
</gene>